<accession>A0A6J7FW28</accession>
<dbReference type="SUPFAM" id="SSF51905">
    <property type="entry name" value="FAD/NAD(P)-binding domain"/>
    <property type="match status" value="1"/>
</dbReference>
<feature type="compositionally biased region" description="Pro residues" evidence="2">
    <location>
        <begin position="135"/>
        <end position="150"/>
    </location>
</feature>
<keyword evidence="1" id="KW-0560">Oxidoreductase</keyword>
<evidence type="ECO:0000256" key="2">
    <source>
        <dbReference type="SAM" id="MobiDB-lite"/>
    </source>
</evidence>
<dbReference type="PRINTS" id="PR00419">
    <property type="entry name" value="ADXRDTASE"/>
</dbReference>
<dbReference type="GO" id="GO:0016491">
    <property type="term" value="F:oxidoreductase activity"/>
    <property type="evidence" value="ECO:0007669"/>
    <property type="project" value="UniProtKB-KW"/>
</dbReference>
<dbReference type="Gene3D" id="3.50.50.60">
    <property type="entry name" value="FAD/NAD(P)-binding domain"/>
    <property type="match status" value="2"/>
</dbReference>
<dbReference type="GO" id="GO:0016117">
    <property type="term" value="P:carotenoid biosynthetic process"/>
    <property type="evidence" value="ECO:0007669"/>
    <property type="project" value="InterPro"/>
</dbReference>
<dbReference type="NCBIfam" id="TIGR02734">
    <property type="entry name" value="crtI_fam"/>
    <property type="match status" value="1"/>
</dbReference>
<evidence type="ECO:0000313" key="3">
    <source>
        <dbReference type="EMBL" id="CAB4899691.1"/>
    </source>
</evidence>
<name>A0A6J7FW28_9ZZZZ</name>
<organism evidence="3">
    <name type="scientific">freshwater metagenome</name>
    <dbReference type="NCBI Taxonomy" id="449393"/>
    <lineage>
        <taxon>unclassified sequences</taxon>
        <taxon>metagenomes</taxon>
        <taxon>ecological metagenomes</taxon>
    </lineage>
</organism>
<dbReference type="EMBL" id="CAFBMK010000016">
    <property type="protein sequence ID" value="CAB4899691.1"/>
    <property type="molecule type" value="Genomic_DNA"/>
</dbReference>
<protein>
    <submittedName>
        <fullName evidence="3">Unannotated protein</fullName>
    </submittedName>
</protein>
<sequence>MSRVVVVGAGVGGLACALRLARAGHDVVVLEQGPEPGGKASRVVRGGFRFDAGPSLLTMPWLVTDLVGDRLELRRVEPVTRYVFADGSSVELSADGPLAHAALEAWSPGAGDDWLHWLGICAAMWKGSVGVLSGPPPWPPRRPGPGSPPPDPRDLLRVRPWHTLRTLARHVLRDPRLRLIAERSATYAGADPRRAPAALAVAGWVEHAFGAWHVMGGIHRIVEALVDALRDAGGELRTGVRAEAVVLRGGGELTLGRSWRARGRVAGVRTADGVVPADVVVHDGDAAGRGERSLSGFALMLGLQGAEPGRRHHEIRFPADYDAEFDDVFRHRQPVRDPTLYLAASSVTDPGEAPAGGENLFVLANAPLHRVGGGPDWDAVADDYERHVLDRLGIDPDRIVVSARRTPADLERQTGAIGGAIYGVAPHGRLGTLRRPPNDVPGVGGLWRVGGTTHPGGGLPLVLLSGRTVAGRIGPAG</sequence>
<dbReference type="PANTHER" id="PTHR43734">
    <property type="entry name" value="PHYTOENE DESATURASE"/>
    <property type="match status" value="1"/>
</dbReference>
<dbReference type="AlphaFoldDB" id="A0A6J7FW28"/>
<dbReference type="InterPro" id="IPR014105">
    <property type="entry name" value="Carotenoid/retinoid_OxRdtase"/>
</dbReference>
<dbReference type="InterPro" id="IPR036188">
    <property type="entry name" value="FAD/NAD-bd_sf"/>
</dbReference>
<dbReference type="Pfam" id="PF13450">
    <property type="entry name" value="NAD_binding_8"/>
    <property type="match status" value="1"/>
</dbReference>
<gene>
    <name evidence="3" type="ORF">UFOPK3564_00497</name>
</gene>
<evidence type="ECO:0000256" key="1">
    <source>
        <dbReference type="ARBA" id="ARBA00023002"/>
    </source>
</evidence>
<feature type="region of interest" description="Disordered" evidence="2">
    <location>
        <begin position="135"/>
        <end position="154"/>
    </location>
</feature>
<dbReference type="PROSITE" id="PS51257">
    <property type="entry name" value="PROKAR_LIPOPROTEIN"/>
    <property type="match status" value="1"/>
</dbReference>
<reference evidence="3" key="1">
    <citation type="submission" date="2020-05" db="EMBL/GenBank/DDBJ databases">
        <authorList>
            <person name="Chiriac C."/>
            <person name="Salcher M."/>
            <person name="Ghai R."/>
            <person name="Kavagutti S V."/>
        </authorList>
    </citation>
    <scope>NUCLEOTIDE SEQUENCE</scope>
</reference>
<dbReference type="PANTHER" id="PTHR43734:SF7">
    <property type="entry name" value="4,4'-DIAPONEUROSPORENE OXYGENASE"/>
    <property type="match status" value="1"/>
</dbReference>
<proteinExistence type="predicted"/>